<dbReference type="AlphaFoldDB" id="B0XGA1"/>
<evidence type="ECO:0000256" key="8">
    <source>
        <dbReference type="ARBA" id="ARBA00023170"/>
    </source>
</evidence>
<keyword evidence="9 10" id="KW-0807">Transducer</keyword>
<comment type="subcellular location">
    <subcellularLocation>
        <location evidence="1 10">Cell membrane</location>
        <topology evidence="1 10">Multi-pass membrane protein</topology>
    </subcellularLocation>
</comment>
<dbReference type="Proteomes" id="UP000002320">
    <property type="component" value="Unassembled WGS sequence"/>
</dbReference>
<evidence type="ECO:0000256" key="4">
    <source>
        <dbReference type="ARBA" id="ARBA00022692"/>
    </source>
</evidence>
<comment type="similarity">
    <text evidence="10">Belongs to the insect chemoreceptor superfamily. Heteromeric odorant receptor channel (TC 1.A.69) family.</text>
</comment>
<dbReference type="GO" id="GO:0004984">
    <property type="term" value="F:olfactory receptor activity"/>
    <property type="evidence" value="ECO:0007669"/>
    <property type="project" value="InterPro"/>
</dbReference>
<evidence type="ECO:0000256" key="6">
    <source>
        <dbReference type="ARBA" id="ARBA00022989"/>
    </source>
</evidence>
<dbReference type="OMA" id="DAMANEM"/>
<reference evidence="11" key="1">
    <citation type="submission" date="2007-03" db="EMBL/GenBank/DDBJ databases">
        <title>Annotation of Culex pipiens quinquefasciatus.</title>
        <authorList>
            <consortium name="The Broad Institute Genome Sequencing Platform"/>
            <person name="Atkinson P.W."/>
            <person name="Hemingway J."/>
            <person name="Christensen B.M."/>
            <person name="Higgs S."/>
            <person name="Kodira C."/>
            <person name="Hannick L."/>
            <person name="Megy K."/>
            <person name="O'Leary S."/>
            <person name="Pearson M."/>
            <person name="Haas B.J."/>
            <person name="Mauceli E."/>
            <person name="Wortman J.R."/>
            <person name="Lee N.H."/>
            <person name="Guigo R."/>
            <person name="Stanke M."/>
            <person name="Alvarado L."/>
            <person name="Amedeo P."/>
            <person name="Antoine C.H."/>
            <person name="Arensburger P."/>
            <person name="Bidwell S.L."/>
            <person name="Crawford M."/>
            <person name="Camaro F."/>
            <person name="Devon K."/>
            <person name="Engels R."/>
            <person name="Hammond M."/>
            <person name="Howarth C."/>
            <person name="Koehrsen M."/>
            <person name="Lawson D."/>
            <person name="Montgomery P."/>
            <person name="Nene V."/>
            <person name="Nusbaum C."/>
            <person name="Puiu D."/>
            <person name="Romero-Severson J."/>
            <person name="Severson D.W."/>
            <person name="Shumway M."/>
            <person name="Sisk P."/>
            <person name="Stolte C."/>
            <person name="Zeng Q."/>
            <person name="Eisenstadt E."/>
            <person name="Fraser-Liggett C."/>
            <person name="Strausberg R."/>
            <person name="Galagan J."/>
            <person name="Birren B."/>
            <person name="Collins F.H."/>
        </authorList>
    </citation>
    <scope>NUCLEOTIDE SEQUENCE [LARGE SCALE GENOMIC DNA]</scope>
    <source>
        <strain evidence="11">JHB</strain>
    </source>
</reference>
<comment type="caution">
    <text evidence="10">Lacks conserved residue(s) required for the propagation of feature annotation.</text>
</comment>
<keyword evidence="4 10" id="KW-0812">Transmembrane</keyword>
<feature type="transmembrane region" description="Helical" evidence="10">
    <location>
        <begin position="269"/>
        <end position="291"/>
    </location>
</feature>
<evidence type="ECO:0000256" key="10">
    <source>
        <dbReference type="RuleBase" id="RU351113"/>
    </source>
</evidence>
<feature type="transmembrane region" description="Helical" evidence="10">
    <location>
        <begin position="140"/>
        <end position="161"/>
    </location>
</feature>
<dbReference type="InterPro" id="IPR004117">
    <property type="entry name" value="7tm6_olfct_rcpt"/>
</dbReference>
<evidence type="ECO:0000256" key="9">
    <source>
        <dbReference type="ARBA" id="ARBA00023224"/>
    </source>
</evidence>
<keyword evidence="6 10" id="KW-1133">Transmembrane helix</keyword>
<dbReference type="OrthoDB" id="6765072at2759"/>
<dbReference type="GO" id="GO:0005886">
    <property type="term" value="C:plasma membrane"/>
    <property type="evidence" value="ECO:0007669"/>
    <property type="project" value="UniProtKB-SubCell"/>
</dbReference>
<dbReference type="PANTHER" id="PTHR21137:SF35">
    <property type="entry name" value="ODORANT RECEPTOR 19A-RELATED"/>
    <property type="match status" value="1"/>
</dbReference>
<evidence type="ECO:0000256" key="7">
    <source>
        <dbReference type="ARBA" id="ARBA00023136"/>
    </source>
</evidence>
<protein>
    <recommendedName>
        <fullName evidence="10">Odorant receptor</fullName>
    </recommendedName>
</protein>
<dbReference type="VEuPathDB" id="VectorBase:CQUJHB009757"/>
<keyword evidence="2" id="KW-1003">Cell membrane</keyword>
<sequence length="393" mass="44345">MFKRVGRVKSASGEELFGRLFANVSRLFALIGVDALDPKFRYKLLTMYPVLAALIAATEILYFLGSTRSDMIQFMVTLPYASFVTQGIHALALALMNPASFSSLHAKSYEIFKLLNENHGNRSILARPLRIGTVIQSMMTTLYVVILMFILFLPLAAWWIAGQKILILLFRLPGVDESCTEGFLETMALHVALLPSAFCGFLGIDCLFLALIVPIVAFVDAMANEMDELNQLLQSPESSQGHEIRSKLSRLVQLHQLLIKYELTLEEHYNVVVFVKIGAIVFGMISTILVMFNVRDIMAFIFTIVLFEQLTQYCLLGAVISSKNNQLINHLYDIKWYLLPADQAKHLMLMLERAQNAPSLTVGKIATLNMELYDNIMKKVYSYVMLMATFLEQ</sequence>
<name>B0XGA1_CULQU</name>
<dbReference type="eggNOG" id="ENOG502T89Q">
    <property type="taxonomic scope" value="Eukaryota"/>
</dbReference>
<dbReference type="VEuPathDB" id="VectorBase:CPIJ018473"/>
<evidence type="ECO:0000313" key="13">
    <source>
        <dbReference type="Proteomes" id="UP000002320"/>
    </source>
</evidence>
<reference evidence="12" key="2">
    <citation type="submission" date="2021-02" db="UniProtKB">
        <authorList>
            <consortium name="EnsemblMetazoa"/>
        </authorList>
    </citation>
    <scope>IDENTIFICATION</scope>
    <source>
        <strain evidence="12">JHB</strain>
    </source>
</reference>
<organism>
    <name type="scientific">Culex quinquefasciatus</name>
    <name type="common">Southern house mosquito</name>
    <name type="synonym">Culex pungens</name>
    <dbReference type="NCBI Taxonomy" id="7176"/>
    <lineage>
        <taxon>Eukaryota</taxon>
        <taxon>Metazoa</taxon>
        <taxon>Ecdysozoa</taxon>
        <taxon>Arthropoda</taxon>
        <taxon>Hexapoda</taxon>
        <taxon>Insecta</taxon>
        <taxon>Pterygota</taxon>
        <taxon>Neoptera</taxon>
        <taxon>Endopterygota</taxon>
        <taxon>Diptera</taxon>
        <taxon>Nematocera</taxon>
        <taxon>Culicoidea</taxon>
        <taxon>Culicidae</taxon>
        <taxon>Culicinae</taxon>
        <taxon>Culicini</taxon>
        <taxon>Culex</taxon>
        <taxon>Culex</taxon>
    </lineage>
</organism>
<dbReference type="InParanoid" id="B0XGA1"/>
<feature type="transmembrane region" description="Helical" evidence="10">
    <location>
        <begin position="193"/>
        <end position="219"/>
    </location>
</feature>
<keyword evidence="8 10" id="KW-0675">Receptor</keyword>
<feature type="transmembrane region" description="Helical" evidence="10">
    <location>
        <begin position="297"/>
        <end position="320"/>
    </location>
</feature>
<dbReference type="HOGENOM" id="CLU_044523_3_0_1"/>
<dbReference type="GO" id="GO:0007165">
    <property type="term" value="P:signal transduction"/>
    <property type="evidence" value="ECO:0007669"/>
    <property type="project" value="UniProtKB-KW"/>
</dbReference>
<dbReference type="EnsemblMetazoa" id="CPIJ018473-RA">
    <property type="protein sequence ID" value="CPIJ018473-PA"/>
    <property type="gene ID" value="CPIJ018473"/>
</dbReference>
<dbReference type="EMBL" id="DS233004">
    <property type="protein sequence ID" value="EDS27354.1"/>
    <property type="molecule type" value="Genomic_DNA"/>
</dbReference>
<feature type="transmembrane region" description="Helical" evidence="10">
    <location>
        <begin position="45"/>
        <end position="65"/>
    </location>
</feature>
<dbReference type="Pfam" id="PF02949">
    <property type="entry name" value="7tm_6"/>
    <property type="match status" value="1"/>
</dbReference>
<proteinExistence type="inferred from homology"/>
<evidence type="ECO:0000256" key="1">
    <source>
        <dbReference type="ARBA" id="ARBA00004651"/>
    </source>
</evidence>
<keyword evidence="13" id="KW-1185">Reference proteome</keyword>
<evidence type="ECO:0000256" key="3">
    <source>
        <dbReference type="ARBA" id="ARBA00022606"/>
    </source>
</evidence>
<dbReference type="PANTHER" id="PTHR21137">
    <property type="entry name" value="ODORANT RECEPTOR"/>
    <property type="match status" value="1"/>
</dbReference>
<evidence type="ECO:0000256" key="5">
    <source>
        <dbReference type="ARBA" id="ARBA00022725"/>
    </source>
</evidence>
<gene>
    <name evidence="12" type="primary">6052389</name>
    <name evidence="11" type="ORF">CpipJ_CPIJ018473</name>
</gene>
<dbReference type="KEGG" id="cqu:CpipJ_CPIJ018473"/>
<keyword evidence="7 10" id="KW-0472">Membrane</keyword>
<accession>B0XGA1</accession>
<keyword evidence="5 10" id="KW-0552">Olfaction</keyword>
<feature type="transmembrane region" description="Helical" evidence="10">
    <location>
        <begin position="71"/>
        <end position="95"/>
    </location>
</feature>
<dbReference type="GO" id="GO:0005549">
    <property type="term" value="F:odorant binding"/>
    <property type="evidence" value="ECO:0007669"/>
    <property type="project" value="InterPro"/>
</dbReference>
<keyword evidence="3 10" id="KW-0716">Sensory transduction</keyword>
<evidence type="ECO:0000313" key="11">
    <source>
        <dbReference type="EMBL" id="EDS27354.1"/>
    </source>
</evidence>
<evidence type="ECO:0000313" key="12">
    <source>
        <dbReference type="EnsemblMetazoa" id="CPIJ018473-PA"/>
    </source>
</evidence>
<evidence type="ECO:0000256" key="2">
    <source>
        <dbReference type="ARBA" id="ARBA00022475"/>
    </source>
</evidence>